<dbReference type="RefSeq" id="WP_207680623.1">
    <property type="nucleotide sequence ID" value="NZ_CP061800.1"/>
</dbReference>
<name>A0A975BXZ6_9BACT</name>
<keyword evidence="1" id="KW-0805">Transcription regulation</keyword>
<dbReference type="Proteomes" id="UP000663722">
    <property type="component" value="Chromosome"/>
</dbReference>
<evidence type="ECO:0000256" key="1">
    <source>
        <dbReference type="ARBA" id="ARBA00023015"/>
    </source>
</evidence>
<dbReference type="InterPro" id="IPR035965">
    <property type="entry name" value="PAS-like_dom_sf"/>
</dbReference>
<dbReference type="GO" id="GO:0003677">
    <property type="term" value="F:DNA binding"/>
    <property type="evidence" value="ECO:0007669"/>
    <property type="project" value="UniProtKB-KW"/>
</dbReference>
<dbReference type="PROSITE" id="PS50043">
    <property type="entry name" value="HTH_LUXR_2"/>
    <property type="match status" value="1"/>
</dbReference>
<keyword evidence="4" id="KW-0175">Coiled coil</keyword>
<organism evidence="6 7">
    <name type="scientific">Desulfonema magnum</name>
    <dbReference type="NCBI Taxonomy" id="45655"/>
    <lineage>
        <taxon>Bacteria</taxon>
        <taxon>Pseudomonadati</taxon>
        <taxon>Thermodesulfobacteriota</taxon>
        <taxon>Desulfobacteria</taxon>
        <taxon>Desulfobacterales</taxon>
        <taxon>Desulfococcaceae</taxon>
        <taxon>Desulfonema</taxon>
    </lineage>
</organism>
<protein>
    <submittedName>
        <fullName evidence="6">Transcriptional regulator LuxR domain-containing protein</fullName>
    </submittedName>
</protein>
<keyword evidence="7" id="KW-1185">Reference proteome</keyword>
<dbReference type="AlphaFoldDB" id="A0A975BXZ6"/>
<dbReference type="PANTHER" id="PTHR44688:SF16">
    <property type="entry name" value="DNA-BINDING TRANSCRIPTIONAL ACTIVATOR DEVR_DOSR"/>
    <property type="match status" value="1"/>
</dbReference>
<dbReference type="CDD" id="cd06170">
    <property type="entry name" value="LuxR_C_like"/>
    <property type="match status" value="1"/>
</dbReference>
<keyword evidence="2" id="KW-0238">DNA-binding</keyword>
<evidence type="ECO:0000256" key="2">
    <source>
        <dbReference type="ARBA" id="ARBA00023125"/>
    </source>
</evidence>
<sequence>MNDHSPSNKNLLKKIQIPEQESRNLKHTETHLKECPANAILNSLSAHIAILDEEGIILETNQSWKAFALENQVNMRPDMIGVNYLELCDNVRGDGGAEARVVSDGIREVISGKTDEFVTDYACHSPSERRWFYMRATRLSYPGPLKIVVSHENITALKLAEESLRDRKKELRDRARDLDEVNTALKILLRQREADRKELEEKVVSNVSQLVIPYIEKMMMTRLDSRQKEYIKILKRHLDEIVSPFLHHISSKYQRLTPREIEIASLIRGGNTTKEIAMILNVSESAIDFHRKNIRKKFGLTNNKANLRAYLLSLS</sequence>
<dbReference type="EMBL" id="CP061800">
    <property type="protein sequence ID" value="QTA93906.1"/>
    <property type="molecule type" value="Genomic_DNA"/>
</dbReference>
<dbReference type="KEGG" id="dmm:dnm_100140"/>
<feature type="domain" description="HTH luxR-type" evidence="5">
    <location>
        <begin position="249"/>
        <end position="315"/>
    </location>
</feature>
<evidence type="ECO:0000313" key="7">
    <source>
        <dbReference type="Proteomes" id="UP000663722"/>
    </source>
</evidence>
<reference evidence="6" key="1">
    <citation type="journal article" date="2021" name="Microb. Physiol.">
        <title>Proteogenomic Insights into the Physiology of Marine, Sulfate-Reducing, Filamentous Desulfonema limicola and Desulfonema magnum.</title>
        <authorList>
            <person name="Schnaars V."/>
            <person name="Wohlbrand L."/>
            <person name="Scheve S."/>
            <person name="Hinrichs C."/>
            <person name="Reinhardt R."/>
            <person name="Rabus R."/>
        </authorList>
    </citation>
    <scope>NUCLEOTIDE SEQUENCE</scope>
    <source>
        <strain evidence="6">4be13</strain>
    </source>
</reference>
<dbReference type="PRINTS" id="PR00038">
    <property type="entry name" value="HTHLUXR"/>
</dbReference>
<gene>
    <name evidence="6" type="ORF">dnm_100140</name>
</gene>
<dbReference type="SUPFAM" id="SSF46894">
    <property type="entry name" value="C-terminal effector domain of the bipartite response regulators"/>
    <property type="match status" value="1"/>
</dbReference>
<proteinExistence type="predicted"/>
<dbReference type="Gene3D" id="1.10.10.10">
    <property type="entry name" value="Winged helix-like DNA-binding domain superfamily/Winged helix DNA-binding domain"/>
    <property type="match status" value="1"/>
</dbReference>
<dbReference type="InterPro" id="IPR016032">
    <property type="entry name" value="Sig_transdc_resp-reg_C-effctor"/>
</dbReference>
<dbReference type="Gene3D" id="3.30.450.20">
    <property type="entry name" value="PAS domain"/>
    <property type="match status" value="1"/>
</dbReference>
<evidence type="ECO:0000313" key="6">
    <source>
        <dbReference type="EMBL" id="QTA93906.1"/>
    </source>
</evidence>
<evidence type="ECO:0000259" key="5">
    <source>
        <dbReference type="PROSITE" id="PS50043"/>
    </source>
</evidence>
<dbReference type="SUPFAM" id="SSF55785">
    <property type="entry name" value="PYP-like sensor domain (PAS domain)"/>
    <property type="match status" value="1"/>
</dbReference>
<dbReference type="InterPro" id="IPR000792">
    <property type="entry name" value="Tscrpt_reg_LuxR_C"/>
</dbReference>
<dbReference type="InterPro" id="IPR036388">
    <property type="entry name" value="WH-like_DNA-bd_sf"/>
</dbReference>
<dbReference type="SMART" id="SM00421">
    <property type="entry name" value="HTH_LUXR"/>
    <property type="match status" value="1"/>
</dbReference>
<evidence type="ECO:0000256" key="3">
    <source>
        <dbReference type="ARBA" id="ARBA00023163"/>
    </source>
</evidence>
<dbReference type="PANTHER" id="PTHR44688">
    <property type="entry name" value="DNA-BINDING TRANSCRIPTIONAL ACTIVATOR DEVR_DOSR"/>
    <property type="match status" value="1"/>
</dbReference>
<dbReference type="GO" id="GO:0006355">
    <property type="term" value="P:regulation of DNA-templated transcription"/>
    <property type="evidence" value="ECO:0007669"/>
    <property type="project" value="InterPro"/>
</dbReference>
<feature type="coiled-coil region" evidence="4">
    <location>
        <begin position="154"/>
        <end position="202"/>
    </location>
</feature>
<keyword evidence="3" id="KW-0804">Transcription</keyword>
<evidence type="ECO:0000256" key="4">
    <source>
        <dbReference type="SAM" id="Coils"/>
    </source>
</evidence>
<dbReference type="Pfam" id="PF00196">
    <property type="entry name" value="GerE"/>
    <property type="match status" value="1"/>
</dbReference>
<accession>A0A975BXZ6</accession>